<feature type="chain" id="PRO_5039629300" description="Lipoprotein" evidence="2">
    <location>
        <begin position="20"/>
        <end position="270"/>
    </location>
</feature>
<sequence length="270" mass="27324">MRIRLLPLVLIASSAVVMTSCTGSDEGRPVPLPVPESVETSPAGDGDDAAAPSAEVALVAAYLDAVAAGDADAAWAMLTPEAQESAGSRESYVASFGRAGTVSPEEAERLRTVEPVAAEGPEGAFTLVSAVDGDVADAWIVRDTGQGLLLDDHVVPAAGATPYEWRNPAAGPEGSADPAPDVDTSRPMSVAFAAPEGGTEDGGLVGYPDTAWAWIDGTEVPVGLAAAGSGRLLELDTSAWTDGDDAPDAVTLVWQVGGDSPAWRSTTVAA</sequence>
<dbReference type="RefSeq" id="WP_043584368.1">
    <property type="nucleotide sequence ID" value="NZ_QWEC01000431.1"/>
</dbReference>
<protein>
    <recommendedName>
        <fullName evidence="5">Lipoprotein</fullName>
    </recommendedName>
</protein>
<dbReference type="PROSITE" id="PS51257">
    <property type="entry name" value="PROKAR_LIPOPROTEIN"/>
    <property type="match status" value="1"/>
</dbReference>
<evidence type="ECO:0000313" key="4">
    <source>
        <dbReference type="Proteomes" id="UP000266298"/>
    </source>
</evidence>
<dbReference type="InterPro" id="IPR032710">
    <property type="entry name" value="NTF2-like_dom_sf"/>
</dbReference>
<proteinExistence type="predicted"/>
<dbReference type="EMBL" id="QWEC01000431">
    <property type="protein sequence ID" value="RII92847.1"/>
    <property type="molecule type" value="Genomic_DNA"/>
</dbReference>
<comment type="caution">
    <text evidence="3">The sequence shown here is derived from an EMBL/GenBank/DDBJ whole genome shotgun (WGS) entry which is preliminary data.</text>
</comment>
<organism evidence="3 4">
    <name type="scientific">Clavibacter michiganensis</name>
    <dbReference type="NCBI Taxonomy" id="28447"/>
    <lineage>
        <taxon>Bacteria</taxon>
        <taxon>Bacillati</taxon>
        <taxon>Actinomycetota</taxon>
        <taxon>Actinomycetes</taxon>
        <taxon>Micrococcales</taxon>
        <taxon>Microbacteriaceae</taxon>
        <taxon>Clavibacter</taxon>
    </lineage>
</organism>
<feature type="region of interest" description="Disordered" evidence="1">
    <location>
        <begin position="164"/>
        <end position="186"/>
    </location>
</feature>
<feature type="compositionally biased region" description="Low complexity" evidence="1">
    <location>
        <begin position="41"/>
        <end position="50"/>
    </location>
</feature>
<keyword evidence="2" id="KW-0732">Signal</keyword>
<dbReference type="AlphaFoldDB" id="A0A399NGM2"/>
<accession>A0A399NGM2</accession>
<feature type="signal peptide" evidence="2">
    <location>
        <begin position="1"/>
        <end position="19"/>
    </location>
</feature>
<feature type="region of interest" description="Disordered" evidence="1">
    <location>
        <begin position="21"/>
        <end position="50"/>
    </location>
</feature>
<dbReference type="SUPFAM" id="SSF54427">
    <property type="entry name" value="NTF2-like"/>
    <property type="match status" value="1"/>
</dbReference>
<evidence type="ECO:0000256" key="1">
    <source>
        <dbReference type="SAM" id="MobiDB-lite"/>
    </source>
</evidence>
<evidence type="ECO:0000313" key="3">
    <source>
        <dbReference type="EMBL" id="RII92847.1"/>
    </source>
</evidence>
<evidence type="ECO:0000256" key="2">
    <source>
        <dbReference type="SAM" id="SignalP"/>
    </source>
</evidence>
<reference evidence="3 4" key="1">
    <citation type="submission" date="2018-08" db="EMBL/GenBank/DDBJ databases">
        <title>Genome Sequence of Clavibacter michiganensis Subspecies type strains, and the Atypical Peach-Colored Strains Isolated from Tomato.</title>
        <authorList>
            <person name="Osdaghi E."/>
            <person name="Portier P."/>
            <person name="Briand M."/>
            <person name="Jacques M.-A."/>
        </authorList>
    </citation>
    <scope>NUCLEOTIDE SEQUENCE [LARGE SCALE GENOMIC DNA]</scope>
    <source>
        <strain evidence="3 4">CFBP 7493</strain>
    </source>
</reference>
<evidence type="ECO:0008006" key="5">
    <source>
        <dbReference type="Google" id="ProtNLM"/>
    </source>
</evidence>
<dbReference type="Proteomes" id="UP000266298">
    <property type="component" value="Unassembled WGS sequence"/>
</dbReference>
<gene>
    <name evidence="3" type="ORF">DZF96_15870</name>
</gene>
<name>A0A399NGM2_9MICO</name>